<dbReference type="Pfam" id="PF02620">
    <property type="entry name" value="YceD"/>
    <property type="match status" value="1"/>
</dbReference>
<keyword evidence="2" id="KW-1185">Reference proteome</keyword>
<accession>A0A4V2JE98</accession>
<sequence>MSDLPLSRPLQVSDVPAEGLEFEILPSEEERKALAAFNEDVISIESFAAKLHVTPLGRNGLRARGRLEAATTRSCSVTLEPFNENVAEDIDVRFVPGASPDDLRDDAPEPLEGGEVDLGVIVGEFFTLGLDPYPRKPGVVFDPPSDEAPESPFAVLKALAKDGSQRDS</sequence>
<reference evidence="1 2" key="1">
    <citation type="submission" date="2019-02" db="EMBL/GenBank/DDBJ databases">
        <title>Hansschlegelia quercus sp. nov., a novel methylotrophic bacterium from buds of oak (Quercus robur L.).</title>
        <authorList>
            <person name="Agafonova N.V."/>
            <person name="Kaparullina E.N."/>
            <person name="Grouzdev D.S."/>
            <person name="Doronina N.V."/>
        </authorList>
    </citation>
    <scope>NUCLEOTIDE SEQUENCE [LARGE SCALE GENOMIC DNA]</scope>
    <source>
        <strain evidence="1 2">Dub</strain>
    </source>
</reference>
<protein>
    <submittedName>
        <fullName evidence="1">DUF177 domain-containing protein</fullName>
    </submittedName>
</protein>
<dbReference type="InterPro" id="IPR003772">
    <property type="entry name" value="YceD"/>
</dbReference>
<dbReference type="RefSeq" id="WP_131002096.1">
    <property type="nucleotide sequence ID" value="NZ_JBHSZR010000005.1"/>
</dbReference>
<name>A0A4V2JE98_9HYPH</name>
<evidence type="ECO:0000313" key="1">
    <source>
        <dbReference type="EMBL" id="TBN54406.1"/>
    </source>
</evidence>
<gene>
    <name evidence="1" type="ORF">EYR15_06110</name>
</gene>
<comment type="caution">
    <text evidence="1">The sequence shown here is derived from an EMBL/GenBank/DDBJ whole genome shotgun (WGS) entry which is preliminary data.</text>
</comment>
<evidence type="ECO:0000313" key="2">
    <source>
        <dbReference type="Proteomes" id="UP000291613"/>
    </source>
</evidence>
<dbReference type="Proteomes" id="UP000291613">
    <property type="component" value="Unassembled WGS sequence"/>
</dbReference>
<dbReference type="EMBL" id="SIUB01000002">
    <property type="protein sequence ID" value="TBN54406.1"/>
    <property type="molecule type" value="Genomic_DNA"/>
</dbReference>
<proteinExistence type="predicted"/>
<dbReference type="OrthoDB" id="8443793at2"/>
<dbReference type="AlphaFoldDB" id="A0A4V2JE98"/>
<organism evidence="1 2">
    <name type="scientific">Hansschlegelia quercus</name>
    <dbReference type="NCBI Taxonomy" id="2528245"/>
    <lineage>
        <taxon>Bacteria</taxon>
        <taxon>Pseudomonadati</taxon>
        <taxon>Pseudomonadota</taxon>
        <taxon>Alphaproteobacteria</taxon>
        <taxon>Hyphomicrobiales</taxon>
        <taxon>Methylopilaceae</taxon>
        <taxon>Hansschlegelia</taxon>
    </lineage>
</organism>